<dbReference type="SUPFAM" id="SSF55961">
    <property type="entry name" value="Bet v1-like"/>
    <property type="match status" value="1"/>
</dbReference>
<dbReference type="HOGENOM" id="CLU_1860800_0_0_2"/>
<dbReference type="GeneID" id="10359957"/>
<dbReference type="eggNOG" id="arCOG01927">
    <property type="taxonomic scope" value="Archaea"/>
</dbReference>
<dbReference type="OrthoDB" id="25755at2157"/>
<dbReference type="Gene3D" id="3.30.530.20">
    <property type="match status" value="1"/>
</dbReference>
<proteinExistence type="predicted"/>
<reference evidence="1 2" key="1">
    <citation type="journal article" date="2011" name="J. Bacteriol.">
        <title>Complete genome sequence of the thermoacidophilic crenarchaeon Thermoproteus uzoniensis 768-20.</title>
        <authorList>
            <person name="Mardanov A.V."/>
            <person name="Gumerov V.M."/>
            <person name="Beletsky A.V."/>
            <person name="Prokofeva M.I."/>
            <person name="Bonch-Osmolovskaya E.A."/>
            <person name="Ravin N.V."/>
            <person name="Skryabin K.G."/>
        </authorList>
    </citation>
    <scope>NUCLEOTIDE SEQUENCE [LARGE SCALE GENOMIC DNA]</scope>
    <source>
        <strain evidence="1 2">768-20</strain>
    </source>
</reference>
<dbReference type="PANTHER" id="PTHR38588">
    <property type="entry name" value="BLL0334 PROTEIN"/>
    <property type="match status" value="1"/>
</dbReference>
<organism evidence="1 2">
    <name type="scientific">Thermoproteus uzoniensis (strain 768-20)</name>
    <dbReference type="NCBI Taxonomy" id="999630"/>
    <lineage>
        <taxon>Archaea</taxon>
        <taxon>Thermoproteota</taxon>
        <taxon>Thermoprotei</taxon>
        <taxon>Thermoproteales</taxon>
        <taxon>Thermoproteaceae</taxon>
        <taxon>Thermoproteus</taxon>
    </lineage>
</organism>
<evidence type="ECO:0000313" key="2">
    <source>
        <dbReference type="Proteomes" id="UP000008138"/>
    </source>
</evidence>
<reference key="2">
    <citation type="submission" date="2011-03" db="EMBL/GenBank/DDBJ databases">
        <title>Complete genome sequence of the thermoacidophilic crenarchaeon Thermoproteus uzoniensis 768-20.</title>
        <authorList>
            <person name="Mardanov A.V."/>
            <person name="Gumerov V.M."/>
            <person name="Beletsky A.V."/>
            <person name="Prokofeva M.I."/>
            <person name="Bonch-Osmolovskaya E.A."/>
            <person name="Ravin N.V."/>
            <person name="Skryabin K.G."/>
        </authorList>
    </citation>
    <scope>NUCLEOTIDE SEQUENCE</scope>
    <source>
        <strain>768-20</strain>
    </source>
</reference>
<evidence type="ECO:0000313" key="1">
    <source>
        <dbReference type="EMBL" id="AEA11908.1"/>
    </source>
</evidence>
<dbReference type="AlphaFoldDB" id="F2L2X0"/>
<dbReference type="InterPro" id="IPR023393">
    <property type="entry name" value="START-like_dom_sf"/>
</dbReference>
<protein>
    <submittedName>
        <fullName evidence="1">Carbon monoxide dehydrogenase or xanthine dehydrogenase, subunit G</fullName>
    </submittedName>
</protein>
<dbReference type="STRING" id="999630.TUZN_0412"/>
<sequence length="137" mass="15025">MELRYEGRLRLRDPSNFGKLLDPEAVGKAFPGVTAVTKEGEWYRAKMSIGVGSLKGAMDVKFRYSEVQEDRATVVGTANGLQSVVDFTISFFREGSEVRWVFQGNARGLISALGKPIVDAAARSIVEKVTANLQELV</sequence>
<dbReference type="PANTHER" id="PTHR38588:SF1">
    <property type="entry name" value="BLL0334 PROTEIN"/>
    <property type="match status" value="1"/>
</dbReference>
<keyword evidence="2" id="KW-1185">Reference proteome</keyword>
<accession>F2L2X0</accession>
<dbReference type="Proteomes" id="UP000008138">
    <property type="component" value="Chromosome"/>
</dbReference>
<dbReference type="InterPro" id="IPR010419">
    <property type="entry name" value="CO_DH_gsu"/>
</dbReference>
<dbReference type="RefSeq" id="WP_013679244.1">
    <property type="nucleotide sequence ID" value="NC_015315.1"/>
</dbReference>
<dbReference type="KEGG" id="tuz:TUZN_0412"/>
<dbReference type="EMBL" id="CP002590">
    <property type="protein sequence ID" value="AEA11908.1"/>
    <property type="molecule type" value="Genomic_DNA"/>
</dbReference>
<name>F2L2X0_THEU7</name>
<dbReference type="Pfam" id="PF06240">
    <property type="entry name" value="COXG"/>
    <property type="match status" value="1"/>
</dbReference>
<gene>
    <name evidence="1" type="ordered locus">TUZN_0412</name>
</gene>